<name>A0ABS5YBQ1_9GAMM</name>
<evidence type="ECO:0000313" key="1">
    <source>
        <dbReference type="EMBL" id="MBT9431970.1"/>
    </source>
</evidence>
<proteinExistence type="predicted"/>
<organism evidence="1 2">
    <name type="scientific">Candidatus Sodalis endolongispinus</name>
    <dbReference type="NCBI Taxonomy" id="2812662"/>
    <lineage>
        <taxon>Bacteria</taxon>
        <taxon>Pseudomonadati</taxon>
        <taxon>Pseudomonadota</taxon>
        <taxon>Gammaproteobacteria</taxon>
        <taxon>Enterobacterales</taxon>
        <taxon>Bruguierivoracaceae</taxon>
        <taxon>Sodalis</taxon>
    </lineage>
</organism>
<accession>A0ABS5YBQ1</accession>
<comment type="caution">
    <text evidence="1">The sequence shown here is derived from an EMBL/GenBank/DDBJ whole genome shotgun (WGS) entry which is preliminary data.</text>
</comment>
<keyword evidence="2" id="KW-1185">Reference proteome</keyword>
<dbReference type="Proteomes" id="UP000811282">
    <property type="component" value="Unassembled WGS sequence"/>
</dbReference>
<dbReference type="EMBL" id="JAFJYC010000001">
    <property type="protein sequence ID" value="MBT9431970.1"/>
    <property type="molecule type" value="Genomic_DNA"/>
</dbReference>
<sequence>MKIATETPSITKINNNGVGEVVKKAANSLSDVFGNIKNVISTSLKLNITPNNHGHGTSWVYYNYIKKDNITHTGNKASNVENNLVENDINLTKRLSFATIHQMMSPWPESKYLIAEPLSSVGIKNAASQECVAKKTAPTPGKLSVKIEIPNIAFPSTKQCDQIDHGSILIDSSLSGKITLHSENELMNNRLFRRQAERHKRP</sequence>
<reference evidence="1 2" key="1">
    <citation type="journal article" date="2021" name="Genome Biol. Evol.">
        <title>The evolution of interdependence in a four-way mealybug symbiosis.</title>
        <authorList>
            <person name="Garber A.I."/>
            <person name="Kupper M."/>
            <person name="Laetsch D.R."/>
            <person name="Weldon S.R."/>
            <person name="Ladinsky M.S."/>
            <person name="Bjorkman P.J."/>
            <person name="McCutcheon J.P."/>
        </authorList>
    </citation>
    <scope>NUCLEOTIDE SEQUENCE [LARGE SCALE GENOMIC DNA]</scope>
    <source>
        <strain evidence="1">SOD</strain>
    </source>
</reference>
<evidence type="ECO:0000313" key="2">
    <source>
        <dbReference type="Proteomes" id="UP000811282"/>
    </source>
</evidence>
<dbReference type="RefSeq" id="WP_215669164.1">
    <property type="nucleotide sequence ID" value="NZ_JAFJYC010000001.1"/>
</dbReference>
<gene>
    <name evidence="1" type="ORF">JZM24_07170</name>
</gene>
<protein>
    <submittedName>
        <fullName evidence="1">Uncharacterized protein</fullName>
    </submittedName>
</protein>